<dbReference type="PANTHER" id="PTHR36091">
    <property type="entry name" value="ALTERED INHERITANCE OF MITOCHONDRIA PROTEIN 9, MITOCHONDRIAL"/>
    <property type="match status" value="1"/>
</dbReference>
<name>F0UJ86_AJEC8</name>
<dbReference type="VEuPathDB" id="FungiDB:I7I53_03936"/>
<evidence type="ECO:0008006" key="3">
    <source>
        <dbReference type="Google" id="ProtNLM"/>
    </source>
</evidence>
<evidence type="ECO:0000313" key="1">
    <source>
        <dbReference type="EMBL" id="EGC46531.1"/>
    </source>
</evidence>
<protein>
    <recommendedName>
        <fullName evidence="3">Aminoglycoside phosphotransferase domain-containing protein</fullName>
    </recommendedName>
</protein>
<dbReference type="EMBL" id="DS990639">
    <property type="protein sequence ID" value="EGC46531.1"/>
    <property type="molecule type" value="Genomic_DNA"/>
</dbReference>
<proteinExistence type="predicted"/>
<accession>F0UJ86</accession>
<dbReference type="OMA" id="FEVEMHY"/>
<dbReference type="OrthoDB" id="10003767at2759"/>
<organism evidence="2">
    <name type="scientific">Ajellomyces capsulatus (strain H88)</name>
    <name type="common">Darling's disease fungus</name>
    <name type="synonym">Histoplasma capsulatum</name>
    <dbReference type="NCBI Taxonomy" id="544711"/>
    <lineage>
        <taxon>Eukaryota</taxon>
        <taxon>Fungi</taxon>
        <taxon>Dikarya</taxon>
        <taxon>Ascomycota</taxon>
        <taxon>Pezizomycotina</taxon>
        <taxon>Eurotiomycetes</taxon>
        <taxon>Eurotiomycetidae</taxon>
        <taxon>Onygenales</taxon>
        <taxon>Ajellomycetaceae</taxon>
        <taxon>Histoplasma</taxon>
    </lineage>
</organism>
<dbReference type="AlphaFoldDB" id="F0UJ86"/>
<dbReference type="InterPro" id="IPR051035">
    <property type="entry name" value="Mito_inheritance_9"/>
</dbReference>
<dbReference type="GO" id="GO:0005739">
    <property type="term" value="C:mitochondrion"/>
    <property type="evidence" value="ECO:0007669"/>
    <property type="project" value="TreeGrafter"/>
</dbReference>
<dbReference type="Proteomes" id="UP000008142">
    <property type="component" value="Unassembled WGS sequence"/>
</dbReference>
<reference evidence="2" key="1">
    <citation type="submission" date="2008-07" db="EMBL/GenBank/DDBJ databases">
        <title>Annotation of Ajellomyces capsulatus strain H88.</title>
        <authorList>
            <person name="Champion M."/>
            <person name="Cuomo C."/>
            <person name="Ma L.-J."/>
            <person name="Henn M.R."/>
            <person name="Sil A."/>
            <person name="Goldman B."/>
            <person name="Young S.K."/>
            <person name="Kodira C.D."/>
            <person name="Zeng Q."/>
            <person name="Koehrsen M."/>
            <person name="Alvarado L."/>
            <person name="Berlin A."/>
            <person name="Borenstein D."/>
            <person name="Chen Z."/>
            <person name="Engels R."/>
            <person name="Freedman E."/>
            <person name="Gellesch M."/>
            <person name="Goldberg J."/>
            <person name="Griggs A."/>
            <person name="Gujja S."/>
            <person name="Heiman D."/>
            <person name="Hepburn T."/>
            <person name="Howarth C."/>
            <person name="Jen D."/>
            <person name="Larson L."/>
            <person name="Lewis B."/>
            <person name="Mehta T."/>
            <person name="Park D."/>
            <person name="Pearson M."/>
            <person name="Roberts A."/>
            <person name="Saif S."/>
            <person name="Shea T."/>
            <person name="Shenoy N."/>
            <person name="Sisk P."/>
            <person name="Stolte C."/>
            <person name="Sykes S."/>
            <person name="Walk T."/>
            <person name="White J."/>
            <person name="Yandava C."/>
            <person name="Klein B."/>
            <person name="McEwen J.G."/>
            <person name="Puccia R."/>
            <person name="Goldman G.H."/>
            <person name="Felipe M.S."/>
            <person name="Nino-Vega G."/>
            <person name="San-Blas G."/>
            <person name="Taylor J."/>
            <person name="Mendoza L."/>
            <person name="Galagan J."/>
            <person name="Nusbaum C."/>
            <person name="Birren B."/>
        </authorList>
    </citation>
    <scope>NUCLEOTIDE SEQUENCE [LARGE SCALE GENOMIC DNA]</scope>
    <source>
        <strain evidence="2">H88</strain>
    </source>
</reference>
<dbReference type="PANTHER" id="PTHR36091:SF2">
    <property type="entry name" value="AMINOGLYCOSIDE PHOSPHOTRANSFERASE DOMAIN-CONTAINING PROTEIN"/>
    <property type="match status" value="1"/>
</dbReference>
<dbReference type="HOGENOM" id="CLU_019189_9_0_1"/>
<gene>
    <name evidence="1" type="ORF">HCEG_05746</name>
</gene>
<sequence length="315" mass="35974">MPGTCRLRADYSAKESMRQEKGLGKSPKDYLVFIGSKESAWTRRYGKPHPVRFPHVVNFEGINLLDNHVRLLNQYMAVAPCLLGGDSHSELNGSTLRYPDLTPGNIFICPETHQISCIIDWQHATLPPFLLVTGRPPMFQSPDNPPPKTLEKPVLPDNYDSLGPEEKSQVDELHRRRVLFYLYKVFNGGLNERHLSGMRDPHVLLHNTWLKGLKSNGDNYNAELPNPVPCPISFTEFEVEMHYNQEPTWFQMNGLVEYWKSEMQGLSDDGWARTVGLKHGLLDGSDTLEEERCNVTMLPYDSNNYECDMDSPQEP</sequence>
<evidence type="ECO:0000313" key="2">
    <source>
        <dbReference type="Proteomes" id="UP000008142"/>
    </source>
</evidence>